<accession>A0AAN6X3D5</accession>
<sequence>MCRYYAHNFICKHTTHSFAAFCEPAALIQTRCGNHTIWQTIYIEEYCDDCKMFITQPHTFAHQGRRSA</sequence>
<reference evidence="1" key="2">
    <citation type="submission" date="2023-05" db="EMBL/GenBank/DDBJ databases">
        <authorList>
            <consortium name="Lawrence Berkeley National Laboratory"/>
            <person name="Steindorff A."/>
            <person name="Hensen N."/>
            <person name="Bonometti L."/>
            <person name="Westerberg I."/>
            <person name="Brannstrom I.O."/>
            <person name="Guillou S."/>
            <person name="Cros-Aarteil S."/>
            <person name="Calhoun S."/>
            <person name="Haridas S."/>
            <person name="Kuo A."/>
            <person name="Mondo S."/>
            <person name="Pangilinan J."/>
            <person name="Riley R."/>
            <person name="Labutti K."/>
            <person name="Andreopoulos B."/>
            <person name="Lipzen A."/>
            <person name="Chen C."/>
            <person name="Yanf M."/>
            <person name="Daum C."/>
            <person name="Ng V."/>
            <person name="Clum A."/>
            <person name="Ohm R."/>
            <person name="Martin F."/>
            <person name="Silar P."/>
            <person name="Natvig D."/>
            <person name="Lalanne C."/>
            <person name="Gautier V."/>
            <person name="Ament-Velasquez S.L."/>
            <person name="Kruys A."/>
            <person name="Hutchinson M.I."/>
            <person name="Powell A.J."/>
            <person name="Barry K."/>
            <person name="Miller A.N."/>
            <person name="Grigoriev I.V."/>
            <person name="Debuchy R."/>
            <person name="Gladieux P."/>
            <person name="Thoren M.H."/>
            <person name="Johannesson H."/>
        </authorList>
    </citation>
    <scope>NUCLEOTIDE SEQUENCE</scope>
    <source>
        <strain evidence="1">PSN309</strain>
    </source>
</reference>
<keyword evidence="2" id="KW-1185">Reference proteome</keyword>
<reference evidence="1" key="1">
    <citation type="journal article" date="2023" name="Mol. Phylogenet. Evol.">
        <title>Genome-scale phylogeny and comparative genomics of the fungal order Sordariales.</title>
        <authorList>
            <person name="Hensen N."/>
            <person name="Bonometti L."/>
            <person name="Westerberg I."/>
            <person name="Brannstrom I.O."/>
            <person name="Guillou S."/>
            <person name="Cros-Aarteil S."/>
            <person name="Calhoun S."/>
            <person name="Haridas S."/>
            <person name="Kuo A."/>
            <person name="Mondo S."/>
            <person name="Pangilinan J."/>
            <person name="Riley R."/>
            <person name="LaButti K."/>
            <person name="Andreopoulos B."/>
            <person name="Lipzen A."/>
            <person name="Chen C."/>
            <person name="Yan M."/>
            <person name="Daum C."/>
            <person name="Ng V."/>
            <person name="Clum A."/>
            <person name="Steindorff A."/>
            <person name="Ohm R.A."/>
            <person name="Martin F."/>
            <person name="Silar P."/>
            <person name="Natvig D.O."/>
            <person name="Lalanne C."/>
            <person name="Gautier V."/>
            <person name="Ament-Velasquez S.L."/>
            <person name="Kruys A."/>
            <person name="Hutchinson M.I."/>
            <person name="Powell A.J."/>
            <person name="Barry K."/>
            <person name="Miller A.N."/>
            <person name="Grigoriev I.V."/>
            <person name="Debuchy R."/>
            <person name="Gladieux P."/>
            <person name="Hiltunen Thoren M."/>
            <person name="Johannesson H."/>
        </authorList>
    </citation>
    <scope>NUCLEOTIDE SEQUENCE</scope>
    <source>
        <strain evidence="1">PSN309</strain>
    </source>
</reference>
<dbReference type="Proteomes" id="UP001302126">
    <property type="component" value="Unassembled WGS sequence"/>
</dbReference>
<evidence type="ECO:0000313" key="2">
    <source>
        <dbReference type="Proteomes" id="UP001302126"/>
    </source>
</evidence>
<protein>
    <submittedName>
        <fullName evidence="1">Uncharacterized protein</fullName>
    </submittedName>
</protein>
<comment type="caution">
    <text evidence="1">The sequence shown here is derived from an EMBL/GenBank/DDBJ whole genome shotgun (WGS) entry which is preliminary data.</text>
</comment>
<dbReference type="EMBL" id="MU864352">
    <property type="protein sequence ID" value="KAK4192896.1"/>
    <property type="molecule type" value="Genomic_DNA"/>
</dbReference>
<evidence type="ECO:0000313" key="1">
    <source>
        <dbReference type="EMBL" id="KAK4192896.1"/>
    </source>
</evidence>
<proteinExistence type="predicted"/>
<organism evidence="1 2">
    <name type="scientific">Podospora australis</name>
    <dbReference type="NCBI Taxonomy" id="1536484"/>
    <lineage>
        <taxon>Eukaryota</taxon>
        <taxon>Fungi</taxon>
        <taxon>Dikarya</taxon>
        <taxon>Ascomycota</taxon>
        <taxon>Pezizomycotina</taxon>
        <taxon>Sordariomycetes</taxon>
        <taxon>Sordariomycetidae</taxon>
        <taxon>Sordariales</taxon>
        <taxon>Podosporaceae</taxon>
        <taxon>Podospora</taxon>
    </lineage>
</organism>
<gene>
    <name evidence="1" type="ORF">QBC35DRAFT_446723</name>
</gene>
<dbReference type="AlphaFoldDB" id="A0AAN6X3D5"/>
<name>A0AAN6X3D5_9PEZI</name>